<protein>
    <submittedName>
        <fullName evidence="4">Glycosyltransferase family 4 protein</fullName>
    </submittedName>
</protein>
<name>A0A414BA97_BACUN</name>
<dbReference type="RefSeq" id="WP_117991712.1">
    <property type="nucleotide sequence ID" value="NZ_BAABXG010000001.1"/>
</dbReference>
<dbReference type="GO" id="GO:0016757">
    <property type="term" value="F:glycosyltransferase activity"/>
    <property type="evidence" value="ECO:0007669"/>
    <property type="project" value="InterPro"/>
</dbReference>
<reference evidence="4 5" key="1">
    <citation type="submission" date="2018-08" db="EMBL/GenBank/DDBJ databases">
        <title>A genome reference for cultivated species of the human gut microbiota.</title>
        <authorList>
            <person name="Zou Y."/>
            <person name="Xue W."/>
            <person name="Luo G."/>
        </authorList>
    </citation>
    <scope>NUCLEOTIDE SEQUENCE [LARGE SCALE GENOMIC DNA]</scope>
    <source>
        <strain evidence="4 5">AM34-25</strain>
    </source>
</reference>
<proteinExistence type="predicted"/>
<accession>A0A414BA97</accession>
<keyword evidence="4" id="KW-0808">Transferase</keyword>
<dbReference type="CDD" id="cd03820">
    <property type="entry name" value="GT4_AmsD-like"/>
    <property type="match status" value="1"/>
</dbReference>
<reference evidence="3 6" key="2">
    <citation type="submission" date="2020-12" db="EMBL/GenBank/DDBJ databases">
        <title>Microorganisms.</title>
        <authorList>
            <person name="Matos J."/>
            <person name="Faleiro L."/>
            <person name="Duarte I."/>
        </authorList>
    </citation>
    <scope>NUCLEOTIDE SEQUENCE [LARGE SCALE GENOMIC DNA]</scope>
    <source>
        <strain evidence="3 6">PtFD3Pch2</strain>
    </source>
</reference>
<sequence length="360" mass="41458">MNILFLCHQLTGGGAERVCADVANGLSRLGHNVAIMMDTSIAIVYPVLADVQIYSCPERKGNCWIMYRIKIFWKILEVLKKYKPDVIVSILYFHATLAKLASMLVHKCPVIVSDHNSFERPESAPFPLNQKIDKFFRNYYFDYLTVLTQADYTFLNGRFKKVVVMPNPLTWEPEKVIPSKSKIILAVGRVDIWYCKGFDILLKAWSNLACFYPDWTLRLVGAGHKKNVDYLKSLVQNISNVEFVPYTKEIKTEYRDAEIFVLSSRYEGFGLVLTEAMSQGCACIACDYNGRQSEIVINNKTGLICGIDNLLELEQKLKILLDNNELRKRLQHNALHALDRYKVDHISKLWEQLLHKCIYE</sequence>
<dbReference type="EMBL" id="QSIF01000073">
    <property type="protein sequence ID" value="RHC70526.1"/>
    <property type="molecule type" value="Genomic_DNA"/>
</dbReference>
<dbReference type="EMBL" id="JAFBJK010000004">
    <property type="protein sequence ID" value="MBT8727667.1"/>
    <property type="molecule type" value="Genomic_DNA"/>
</dbReference>
<dbReference type="Pfam" id="PF00534">
    <property type="entry name" value="Glycos_transf_1"/>
    <property type="match status" value="1"/>
</dbReference>
<dbReference type="AlphaFoldDB" id="A0A414BA97"/>
<keyword evidence="6" id="KW-1185">Reference proteome</keyword>
<evidence type="ECO:0000313" key="6">
    <source>
        <dbReference type="Proteomes" id="UP001196342"/>
    </source>
</evidence>
<dbReference type="PANTHER" id="PTHR12526">
    <property type="entry name" value="GLYCOSYLTRANSFERASE"/>
    <property type="match status" value="1"/>
</dbReference>
<dbReference type="Pfam" id="PF13439">
    <property type="entry name" value="Glyco_transf_4"/>
    <property type="match status" value="1"/>
</dbReference>
<feature type="domain" description="Glycosyl transferase family 1" evidence="1">
    <location>
        <begin position="172"/>
        <end position="334"/>
    </location>
</feature>
<feature type="domain" description="Glycosyltransferase subfamily 4-like N-terminal" evidence="2">
    <location>
        <begin position="13"/>
        <end position="167"/>
    </location>
</feature>
<evidence type="ECO:0000313" key="5">
    <source>
        <dbReference type="Proteomes" id="UP000284514"/>
    </source>
</evidence>
<dbReference type="PANTHER" id="PTHR12526:SF630">
    <property type="entry name" value="GLYCOSYLTRANSFERASE"/>
    <property type="match status" value="1"/>
</dbReference>
<dbReference type="SUPFAM" id="SSF53756">
    <property type="entry name" value="UDP-Glycosyltransferase/glycogen phosphorylase"/>
    <property type="match status" value="1"/>
</dbReference>
<gene>
    <name evidence="4" type="ORF">DW831_20695</name>
    <name evidence="3" type="ORF">JQN06_16165</name>
</gene>
<dbReference type="InterPro" id="IPR001296">
    <property type="entry name" value="Glyco_trans_1"/>
</dbReference>
<organism evidence="4 5">
    <name type="scientific">Bacteroides uniformis</name>
    <dbReference type="NCBI Taxonomy" id="820"/>
    <lineage>
        <taxon>Bacteria</taxon>
        <taxon>Pseudomonadati</taxon>
        <taxon>Bacteroidota</taxon>
        <taxon>Bacteroidia</taxon>
        <taxon>Bacteroidales</taxon>
        <taxon>Bacteroidaceae</taxon>
        <taxon>Bacteroides</taxon>
    </lineage>
</organism>
<evidence type="ECO:0000259" key="1">
    <source>
        <dbReference type="Pfam" id="PF00534"/>
    </source>
</evidence>
<evidence type="ECO:0000259" key="2">
    <source>
        <dbReference type="Pfam" id="PF13439"/>
    </source>
</evidence>
<dbReference type="InterPro" id="IPR028098">
    <property type="entry name" value="Glyco_trans_4-like_N"/>
</dbReference>
<comment type="caution">
    <text evidence="4">The sequence shown here is derived from an EMBL/GenBank/DDBJ whole genome shotgun (WGS) entry which is preliminary data.</text>
</comment>
<dbReference type="Proteomes" id="UP000284514">
    <property type="component" value="Unassembled WGS sequence"/>
</dbReference>
<dbReference type="Gene3D" id="3.40.50.2000">
    <property type="entry name" value="Glycogen Phosphorylase B"/>
    <property type="match status" value="2"/>
</dbReference>
<evidence type="ECO:0000313" key="4">
    <source>
        <dbReference type="EMBL" id="RHC70526.1"/>
    </source>
</evidence>
<evidence type="ECO:0000313" key="3">
    <source>
        <dbReference type="EMBL" id="MBT8727667.1"/>
    </source>
</evidence>
<dbReference type="Proteomes" id="UP001196342">
    <property type="component" value="Unassembled WGS sequence"/>
</dbReference>